<evidence type="ECO:0008006" key="4">
    <source>
        <dbReference type="Google" id="ProtNLM"/>
    </source>
</evidence>
<evidence type="ECO:0000313" key="3">
    <source>
        <dbReference type="Proteomes" id="UP000005237"/>
    </source>
</evidence>
<evidence type="ECO:0000256" key="1">
    <source>
        <dbReference type="SAM" id="SignalP"/>
    </source>
</evidence>
<protein>
    <recommendedName>
        <fullName evidence="4">Galectin</fullName>
    </recommendedName>
</protein>
<keyword evidence="3" id="KW-1185">Reference proteome</keyword>
<sequence>MFYRLLLVEALFATVYSSCTPFIACNQTVYGDLNDFENGKKVVLLGRPFQKNDELIITGELFNNGSDIEDDATFTVGFAKGLIMQQLDGYPENYLLTVTVGVGESPMLVTGYVAGNLRNEYGMKKLSSPNINPTSTEFTFKIR</sequence>
<accession>A0A8R1HHX2</accession>
<feature type="signal peptide" evidence="1">
    <location>
        <begin position="1"/>
        <end position="17"/>
    </location>
</feature>
<proteinExistence type="predicted"/>
<reference evidence="2" key="2">
    <citation type="submission" date="2022-06" db="UniProtKB">
        <authorList>
            <consortium name="EnsemblMetazoa"/>
        </authorList>
    </citation>
    <scope>IDENTIFICATION</scope>
    <source>
        <strain evidence="2">DF5081</strain>
    </source>
</reference>
<dbReference type="AlphaFoldDB" id="A0A8R1HHX2"/>
<dbReference type="Proteomes" id="UP000005237">
    <property type="component" value="Unassembled WGS sequence"/>
</dbReference>
<keyword evidence="1" id="KW-0732">Signal</keyword>
<reference evidence="3" key="1">
    <citation type="submission" date="2010-08" db="EMBL/GenBank/DDBJ databases">
        <authorList>
            <consortium name="Caenorhabditis japonica Sequencing Consortium"/>
            <person name="Wilson R.K."/>
        </authorList>
    </citation>
    <scope>NUCLEOTIDE SEQUENCE [LARGE SCALE GENOMIC DNA]</scope>
    <source>
        <strain evidence="3">DF5081</strain>
    </source>
</reference>
<organism evidence="2 3">
    <name type="scientific">Caenorhabditis japonica</name>
    <dbReference type="NCBI Taxonomy" id="281687"/>
    <lineage>
        <taxon>Eukaryota</taxon>
        <taxon>Metazoa</taxon>
        <taxon>Ecdysozoa</taxon>
        <taxon>Nematoda</taxon>
        <taxon>Chromadorea</taxon>
        <taxon>Rhabditida</taxon>
        <taxon>Rhabditina</taxon>
        <taxon>Rhabditomorpha</taxon>
        <taxon>Rhabditoidea</taxon>
        <taxon>Rhabditidae</taxon>
        <taxon>Peloderinae</taxon>
        <taxon>Caenorhabditis</taxon>
    </lineage>
</organism>
<feature type="chain" id="PRO_5035749574" description="Galectin" evidence="1">
    <location>
        <begin position="18"/>
        <end position="143"/>
    </location>
</feature>
<evidence type="ECO:0000313" key="2">
    <source>
        <dbReference type="EnsemblMetazoa" id="CJA00316.1"/>
    </source>
</evidence>
<name>A0A8R1HHX2_CAEJA</name>
<dbReference type="EnsemblMetazoa" id="CJA00316.1">
    <property type="protein sequence ID" value="CJA00316.1"/>
    <property type="gene ID" value="WBGene00119520"/>
</dbReference>